<keyword evidence="2" id="KW-0732">Signal</keyword>
<proteinExistence type="predicted"/>
<evidence type="ECO:0000256" key="2">
    <source>
        <dbReference type="SAM" id="SignalP"/>
    </source>
</evidence>
<feature type="compositionally biased region" description="Polar residues" evidence="1">
    <location>
        <begin position="114"/>
        <end position="126"/>
    </location>
</feature>
<name>A0AAD9X0S3_9ROSI</name>
<sequence>MLWCQCLLFGHFVVVLVWCVGCTRLQMDDISNHEIADEDFPTSTTNNSDQNHIVNEVSTVGRMGWINYFKVESKKLDSTGKTKPRSEIEHAWKALYKEDKASYGHMYVDNIASTSHSKKQTQQNPSETHEECDSNESLIGADDQNMVHTRFTPSRLCWVVDKFSEEQKDVVRALGFENLILLQCGRLHREVCGWLVSNFDTESRSLHIHGKTIKVDSSCFAHVMGILDHGDTKHIHGVVPNLDYWGSKFSITSRGIDVKHIEHRIQLITTSDDEFKVTFCPFMLGTLLAPRTTNYVDAGYLIPLFTVTDICNKNWSSWCFNLLCDGIQKYKLGQTRRYLSGCILFLQLFYVHSIHWEPPFVDKSLPPIVCWANVKIKKCLLRLRTEGGGDSNKVHLVEMVTKASHGEKCQVYPLSSAAGHGTPYVMDSDMGTEELPYDERIDDDHDGSNDDYDILNVQVPKFVPSLLDEDVKDEEIKFSNALDIVLASEIDVNFPSTFSFSSFTITTFTAPEQQNCYDYGLFVCMFMDDNYPSPNQMVTFDSETYRLLLGRFLAVVPENNHLKQLQLDAQNHPKELLSKGLQLNGKKRPGGKQAITKVKGLKR</sequence>
<organism evidence="3 4">
    <name type="scientific">Dipteronia dyeriana</name>
    <dbReference type="NCBI Taxonomy" id="168575"/>
    <lineage>
        <taxon>Eukaryota</taxon>
        <taxon>Viridiplantae</taxon>
        <taxon>Streptophyta</taxon>
        <taxon>Embryophyta</taxon>
        <taxon>Tracheophyta</taxon>
        <taxon>Spermatophyta</taxon>
        <taxon>Magnoliopsida</taxon>
        <taxon>eudicotyledons</taxon>
        <taxon>Gunneridae</taxon>
        <taxon>Pentapetalae</taxon>
        <taxon>rosids</taxon>
        <taxon>malvids</taxon>
        <taxon>Sapindales</taxon>
        <taxon>Sapindaceae</taxon>
        <taxon>Hippocastanoideae</taxon>
        <taxon>Acereae</taxon>
        <taxon>Dipteronia</taxon>
    </lineage>
</organism>
<feature type="chain" id="PRO_5042141886" description="Ubiquitin-like protease family profile domain-containing protein" evidence="2">
    <location>
        <begin position="20"/>
        <end position="603"/>
    </location>
</feature>
<protein>
    <recommendedName>
        <fullName evidence="5">Ubiquitin-like protease family profile domain-containing protein</fullName>
    </recommendedName>
</protein>
<dbReference type="EMBL" id="JANJYI010000005">
    <property type="protein sequence ID" value="KAK2649215.1"/>
    <property type="molecule type" value="Genomic_DNA"/>
</dbReference>
<feature type="region of interest" description="Disordered" evidence="1">
    <location>
        <begin position="584"/>
        <end position="603"/>
    </location>
</feature>
<accession>A0AAD9X0S3</accession>
<feature type="region of interest" description="Disordered" evidence="1">
    <location>
        <begin position="114"/>
        <end position="134"/>
    </location>
</feature>
<dbReference type="PANTHER" id="PTHR34835">
    <property type="entry name" value="OS07G0283600 PROTEIN-RELATED"/>
    <property type="match status" value="1"/>
</dbReference>
<gene>
    <name evidence="3" type="ORF">Ddye_016704</name>
</gene>
<dbReference type="Proteomes" id="UP001280121">
    <property type="component" value="Unassembled WGS sequence"/>
</dbReference>
<feature type="signal peptide" evidence="2">
    <location>
        <begin position="1"/>
        <end position="19"/>
    </location>
</feature>
<evidence type="ECO:0008006" key="5">
    <source>
        <dbReference type="Google" id="ProtNLM"/>
    </source>
</evidence>
<evidence type="ECO:0000313" key="4">
    <source>
        <dbReference type="Proteomes" id="UP001280121"/>
    </source>
</evidence>
<evidence type="ECO:0000256" key="1">
    <source>
        <dbReference type="SAM" id="MobiDB-lite"/>
    </source>
</evidence>
<dbReference type="AlphaFoldDB" id="A0AAD9X0S3"/>
<evidence type="ECO:0000313" key="3">
    <source>
        <dbReference type="EMBL" id="KAK2649215.1"/>
    </source>
</evidence>
<reference evidence="3" key="1">
    <citation type="journal article" date="2023" name="Plant J.">
        <title>Genome sequences and population genomics provide insights into the demographic history, inbreeding, and mutation load of two 'living fossil' tree species of Dipteronia.</title>
        <authorList>
            <person name="Feng Y."/>
            <person name="Comes H.P."/>
            <person name="Chen J."/>
            <person name="Zhu S."/>
            <person name="Lu R."/>
            <person name="Zhang X."/>
            <person name="Li P."/>
            <person name="Qiu J."/>
            <person name="Olsen K.M."/>
            <person name="Qiu Y."/>
        </authorList>
    </citation>
    <scope>NUCLEOTIDE SEQUENCE</scope>
    <source>
        <strain evidence="3">KIB01</strain>
    </source>
</reference>
<keyword evidence="4" id="KW-1185">Reference proteome</keyword>
<comment type="caution">
    <text evidence="3">The sequence shown here is derived from an EMBL/GenBank/DDBJ whole genome shotgun (WGS) entry which is preliminary data.</text>
</comment>